<keyword evidence="1" id="KW-0808">Transferase</keyword>
<proteinExistence type="predicted"/>
<comment type="caution">
    <text evidence="1">The sequence shown here is derived from an EMBL/GenBank/DDBJ whole genome shotgun (WGS) entry which is preliminary data.</text>
</comment>
<name>A0A6L7HZ02_9GAMM</name>
<gene>
    <name evidence="1" type="ORF">GNT65_11915</name>
</gene>
<dbReference type="GO" id="GO:0008168">
    <property type="term" value="F:methyltransferase activity"/>
    <property type="evidence" value="ECO:0007669"/>
    <property type="project" value="UniProtKB-KW"/>
</dbReference>
<dbReference type="PANTHER" id="PTHR43861:SF6">
    <property type="entry name" value="METHYLTRANSFERASE TYPE 11"/>
    <property type="match status" value="1"/>
</dbReference>
<keyword evidence="2" id="KW-1185">Reference proteome</keyword>
<accession>A0A6L7HZ02</accession>
<sequence length="238" mass="27032">MATLEDEHWWFVARRNVIAALINRYIELPEQAKILEAGCGTGGNLKLLQGYGHLSAFEYDERARTVAKVKSGIDVQAGALPDCLPFQGKQFDLICMLDVLEHIGNDTTSLVALSHRLSADGRLLVTVPAYPWLWSKHDEVHHHHRRYNKKDLLNVAHEAGLKVERVFHFNMLLFPVALLFRFGKWLLNSNRADEEMPSLWMNTLLREIFSLEQHMVGRAFSMPFGLTVGAILSKNNSS</sequence>
<reference evidence="1 2" key="1">
    <citation type="submission" date="2019-12" db="EMBL/GenBank/DDBJ databases">
        <title>Shewanella insulae sp. nov., isolated from a tidal flat.</title>
        <authorList>
            <person name="Yoon J.-H."/>
        </authorList>
    </citation>
    <scope>NUCLEOTIDE SEQUENCE [LARGE SCALE GENOMIC DNA]</scope>
    <source>
        <strain evidence="1 2">JBTF-M18</strain>
    </source>
</reference>
<evidence type="ECO:0000313" key="2">
    <source>
        <dbReference type="Proteomes" id="UP000474778"/>
    </source>
</evidence>
<evidence type="ECO:0000313" key="1">
    <source>
        <dbReference type="EMBL" id="MXR69373.1"/>
    </source>
</evidence>
<dbReference type="GO" id="GO:0032259">
    <property type="term" value="P:methylation"/>
    <property type="evidence" value="ECO:0007669"/>
    <property type="project" value="UniProtKB-KW"/>
</dbReference>
<keyword evidence="1" id="KW-0489">Methyltransferase</keyword>
<dbReference type="CDD" id="cd02440">
    <property type="entry name" value="AdoMet_MTases"/>
    <property type="match status" value="1"/>
</dbReference>
<dbReference type="AlphaFoldDB" id="A0A6L7HZ02"/>
<dbReference type="PANTHER" id="PTHR43861">
    <property type="entry name" value="TRANS-ACONITATE 2-METHYLTRANSFERASE-RELATED"/>
    <property type="match status" value="1"/>
</dbReference>
<dbReference type="Proteomes" id="UP000474778">
    <property type="component" value="Unassembled WGS sequence"/>
</dbReference>
<dbReference type="Pfam" id="PF13489">
    <property type="entry name" value="Methyltransf_23"/>
    <property type="match status" value="1"/>
</dbReference>
<dbReference type="SUPFAM" id="SSF53335">
    <property type="entry name" value="S-adenosyl-L-methionine-dependent methyltransferases"/>
    <property type="match status" value="1"/>
</dbReference>
<dbReference type="EMBL" id="WRPA01000010">
    <property type="protein sequence ID" value="MXR69373.1"/>
    <property type="molecule type" value="Genomic_DNA"/>
</dbReference>
<dbReference type="Gene3D" id="3.40.50.150">
    <property type="entry name" value="Vaccinia Virus protein VP39"/>
    <property type="match status" value="1"/>
</dbReference>
<organism evidence="1 2">
    <name type="scientific">Shewanella insulae</name>
    <dbReference type="NCBI Taxonomy" id="2681496"/>
    <lineage>
        <taxon>Bacteria</taxon>
        <taxon>Pseudomonadati</taxon>
        <taxon>Pseudomonadota</taxon>
        <taxon>Gammaproteobacteria</taxon>
        <taxon>Alteromonadales</taxon>
        <taxon>Shewanellaceae</taxon>
        <taxon>Shewanella</taxon>
    </lineage>
</organism>
<dbReference type="InterPro" id="IPR029063">
    <property type="entry name" value="SAM-dependent_MTases_sf"/>
</dbReference>
<protein>
    <submittedName>
        <fullName evidence="1">Methyltransferase domain-containing protein</fullName>
    </submittedName>
</protein>